<feature type="compositionally biased region" description="Acidic residues" evidence="1">
    <location>
        <begin position="196"/>
        <end position="211"/>
    </location>
</feature>
<dbReference type="RefSeq" id="WP_089302200.1">
    <property type="nucleotide sequence ID" value="NZ_FZNW01000014.1"/>
</dbReference>
<name>A0A238YC50_9PSEU</name>
<dbReference type="AlphaFoldDB" id="A0A238YC50"/>
<feature type="region of interest" description="Disordered" evidence="1">
    <location>
        <begin position="194"/>
        <end position="252"/>
    </location>
</feature>
<feature type="region of interest" description="Disordered" evidence="1">
    <location>
        <begin position="51"/>
        <end position="73"/>
    </location>
</feature>
<evidence type="ECO:0000256" key="1">
    <source>
        <dbReference type="SAM" id="MobiDB-lite"/>
    </source>
</evidence>
<evidence type="ECO:0000256" key="2">
    <source>
        <dbReference type="SAM" id="SignalP"/>
    </source>
</evidence>
<sequence>MRKRTIAGGSALGASVAVAALVVGAATGSAAVGRGTSLAFGVHAALSGIDEPSPLVMSTDGEEDSAGAGEFSLGDGGEVHVEGVMAGDDHASAEVSYAEYDVGESGSISVTNLEVECVGPDSTATADSLTINGEDVALPAPGEVKYFTDLEPEYGVVFHEQGEVAEGVDAANGLAVYDSEMNYVFAIGGVACGGPAEEDGSDESDEPEDVVDPEKPLDPNKPDPEDSEKPENTEKPTATQPVPTETKLPVTG</sequence>
<feature type="signal peptide" evidence="2">
    <location>
        <begin position="1"/>
        <end position="19"/>
    </location>
</feature>
<accession>A0A238YC50</accession>
<evidence type="ECO:0000313" key="3">
    <source>
        <dbReference type="EMBL" id="SNR68378.1"/>
    </source>
</evidence>
<evidence type="ECO:0000313" key="4">
    <source>
        <dbReference type="Proteomes" id="UP000198348"/>
    </source>
</evidence>
<keyword evidence="2" id="KW-0732">Signal</keyword>
<dbReference type="Proteomes" id="UP000198348">
    <property type="component" value="Unassembled WGS sequence"/>
</dbReference>
<feature type="compositionally biased region" description="Basic and acidic residues" evidence="1">
    <location>
        <begin position="212"/>
        <end position="234"/>
    </location>
</feature>
<protein>
    <submittedName>
        <fullName evidence="3">Uncharacterized protein</fullName>
    </submittedName>
</protein>
<feature type="chain" id="PRO_5038392077" evidence="2">
    <location>
        <begin position="20"/>
        <end position="252"/>
    </location>
</feature>
<keyword evidence="4" id="KW-1185">Reference proteome</keyword>
<gene>
    <name evidence="3" type="ORF">SAMN06265360_114117</name>
</gene>
<reference evidence="3 4" key="1">
    <citation type="submission" date="2017-06" db="EMBL/GenBank/DDBJ databases">
        <authorList>
            <person name="Kim H.J."/>
            <person name="Triplett B.A."/>
        </authorList>
    </citation>
    <scope>NUCLEOTIDE SEQUENCE [LARGE SCALE GENOMIC DNA]</scope>
    <source>
        <strain evidence="3 4">DSM 45207</strain>
    </source>
</reference>
<dbReference type="EMBL" id="FZNW01000014">
    <property type="protein sequence ID" value="SNR68378.1"/>
    <property type="molecule type" value="Genomic_DNA"/>
</dbReference>
<organism evidence="3 4">
    <name type="scientific">Haloechinothrix alba</name>
    <dbReference type="NCBI Taxonomy" id="664784"/>
    <lineage>
        <taxon>Bacteria</taxon>
        <taxon>Bacillati</taxon>
        <taxon>Actinomycetota</taxon>
        <taxon>Actinomycetes</taxon>
        <taxon>Pseudonocardiales</taxon>
        <taxon>Pseudonocardiaceae</taxon>
        <taxon>Haloechinothrix</taxon>
    </lineage>
</organism>
<proteinExistence type="predicted"/>